<dbReference type="InterPro" id="IPR053147">
    <property type="entry name" value="Hsp_HslJ-like"/>
</dbReference>
<evidence type="ECO:0000259" key="2">
    <source>
        <dbReference type="Pfam" id="PF03724"/>
    </source>
</evidence>
<dbReference type="PROSITE" id="PS51318">
    <property type="entry name" value="TAT"/>
    <property type="match status" value="1"/>
</dbReference>
<evidence type="ECO:0000313" key="4">
    <source>
        <dbReference type="Proteomes" id="UP000661507"/>
    </source>
</evidence>
<comment type="caution">
    <text evidence="3">The sequence shown here is derived from an EMBL/GenBank/DDBJ whole genome shotgun (WGS) entry which is preliminary data.</text>
</comment>
<gene>
    <name evidence="3" type="ORF">GCM10011320_10060</name>
</gene>
<evidence type="ECO:0000313" key="3">
    <source>
        <dbReference type="EMBL" id="GGJ05136.1"/>
    </source>
</evidence>
<dbReference type="PANTHER" id="PTHR35535">
    <property type="entry name" value="HEAT SHOCK PROTEIN HSLJ"/>
    <property type="match status" value="1"/>
</dbReference>
<reference evidence="3" key="1">
    <citation type="journal article" date="2014" name="Int. J. Syst. Evol. Microbiol.">
        <title>Complete genome sequence of Corynebacterium casei LMG S-19264T (=DSM 44701T), isolated from a smear-ripened cheese.</title>
        <authorList>
            <consortium name="US DOE Joint Genome Institute (JGI-PGF)"/>
            <person name="Walter F."/>
            <person name="Albersmeier A."/>
            <person name="Kalinowski J."/>
            <person name="Ruckert C."/>
        </authorList>
    </citation>
    <scope>NUCLEOTIDE SEQUENCE</scope>
    <source>
        <strain evidence="3">CGMCC 1.3617</strain>
    </source>
</reference>
<dbReference type="PANTHER" id="PTHR35535:SF1">
    <property type="entry name" value="HEAT SHOCK PROTEIN HSLJ"/>
    <property type="match status" value="1"/>
</dbReference>
<dbReference type="Gene3D" id="2.40.128.270">
    <property type="match status" value="1"/>
</dbReference>
<accession>A0A917NJ46</accession>
<name>A0A917NJ46_9PROT</name>
<dbReference type="InterPro" id="IPR038670">
    <property type="entry name" value="HslJ-like_sf"/>
</dbReference>
<dbReference type="Pfam" id="PF03724">
    <property type="entry name" value="META"/>
    <property type="match status" value="1"/>
</dbReference>
<sequence>MPLSRRSAMLACLALTAAPAAFAQAPSNLSGHWRTDAIGAARLPATPHPDITFGAEGRAYGSSGCSRFMGGFTLDGAALRFDPIAGTRMACEPPAMEVEQRFLDALAAVRGWRLEGPALLLTDGTGATVLRLLRAEAG</sequence>
<proteinExistence type="predicted"/>
<feature type="signal peptide" evidence="1">
    <location>
        <begin position="1"/>
        <end position="23"/>
    </location>
</feature>
<organism evidence="3 4">
    <name type="scientific">Neoroseomonas lacus</name>
    <dbReference type="NCBI Taxonomy" id="287609"/>
    <lineage>
        <taxon>Bacteria</taxon>
        <taxon>Pseudomonadati</taxon>
        <taxon>Pseudomonadota</taxon>
        <taxon>Alphaproteobacteria</taxon>
        <taxon>Acetobacterales</taxon>
        <taxon>Acetobacteraceae</taxon>
        <taxon>Neoroseomonas</taxon>
    </lineage>
</organism>
<dbReference type="InterPro" id="IPR005184">
    <property type="entry name" value="DUF306_Meta_HslJ"/>
</dbReference>
<feature type="domain" description="DUF306" evidence="2">
    <location>
        <begin position="28"/>
        <end position="132"/>
    </location>
</feature>
<keyword evidence="1" id="KW-0732">Signal</keyword>
<evidence type="ECO:0000256" key="1">
    <source>
        <dbReference type="SAM" id="SignalP"/>
    </source>
</evidence>
<dbReference type="EMBL" id="BMKW01000002">
    <property type="protein sequence ID" value="GGJ05136.1"/>
    <property type="molecule type" value="Genomic_DNA"/>
</dbReference>
<keyword evidence="4" id="KW-1185">Reference proteome</keyword>
<dbReference type="InterPro" id="IPR006311">
    <property type="entry name" value="TAT_signal"/>
</dbReference>
<dbReference type="RefSeq" id="WP_188965819.1">
    <property type="nucleotide sequence ID" value="NZ_BMKW01000002.1"/>
</dbReference>
<dbReference type="Proteomes" id="UP000661507">
    <property type="component" value="Unassembled WGS sequence"/>
</dbReference>
<protein>
    <recommendedName>
        <fullName evidence="2">DUF306 domain-containing protein</fullName>
    </recommendedName>
</protein>
<reference evidence="3" key="2">
    <citation type="submission" date="2020-09" db="EMBL/GenBank/DDBJ databases">
        <authorList>
            <person name="Sun Q."/>
            <person name="Zhou Y."/>
        </authorList>
    </citation>
    <scope>NUCLEOTIDE SEQUENCE</scope>
    <source>
        <strain evidence="3">CGMCC 1.3617</strain>
    </source>
</reference>
<dbReference type="AlphaFoldDB" id="A0A917NJ46"/>
<feature type="chain" id="PRO_5036789965" description="DUF306 domain-containing protein" evidence="1">
    <location>
        <begin position="24"/>
        <end position="138"/>
    </location>
</feature>